<reference evidence="1 2" key="1">
    <citation type="submission" date="2021-02" db="EMBL/GenBank/DDBJ databases">
        <authorList>
            <person name="Pothier F. J."/>
        </authorList>
    </citation>
    <scope>NUCLEOTIDE SEQUENCE [LARGE SCALE GENOMIC DNA]</scope>
    <source>
        <strain evidence="1 2">1314c</strain>
    </source>
</reference>
<dbReference type="EMBL" id="HG992337">
    <property type="protein sequence ID" value="CAE6836386.1"/>
    <property type="molecule type" value="Genomic_DNA"/>
</dbReference>
<organism evidence="1 2">
    <name type="scientific">Xanthomonas arboricola</name>
    <dbReference type="NCBI Taxonomy" id="56448"/>
    <lineage>
        <taxon>Bacteria</taxon>
        <taxon>Pseudomonadati</taxon>
        <taxon>Pseudomonadota</taxon>
        <taxon>Gammaproteobacteria</taxon>
        <taxon>Lysobacterales</taxon>
        <taxon>Lysobacteraceae</taxon>
        <taxon>Xanthomonas</taxon>
    </lineage>
</organism>
<proteinExistence type="predicted"/>
<dbReference type="EMBL" id="HG992337">
    <property type="protein sequence ID" value="CAE6836406.1"/>
    <property type="molecule type" value="Genomic_DNA"/>
</dbReference>
<dbReference type="Proteomes" id="UP000835242">
    <property type="component" value="Chromosome"/>
</dbReference>
<dbReference type="RefSeq" id="WP_228600110.1">
    <property type="nucleotide sequence ID" value="NZ_HG992337.1"/>
</dbReference>
<gene>
    <name evidence="1" type="ORF">XA1314C_37120</name>
</gene>
<protein>
    <recommendedName>
        <fullName evidence="3">CRISPR-associated protein Cas2</fullName>
    </recommendedName>
</protein>
<dbReference type="AlphaFoldDB" id="A0AAU9I6P7"/>
<sequence>MSGFIVSYDLYAQGQNYPCITEKLKAMGAWHMQQSVWIVSTNQSSAQLRDHLKPCLDANDKLFVGKLSEAAWQGYSNEVGVWLKQVII</sequence>
<evidence type="ECO:0000313" key="1">
    <source>
        <dbReference type="EMBL" id="CAE6836406.1"/>
    </source>
</evidence>
<evidence type="ECO:0008006" key="3">
    <source>
        <dbReference type="Google" id="ProtNLM"/>
    </source>
</evidence>
<accession>A0AAU9I6P7</accession>
<name>A0AAU9I6P7_9XANT</name>
<evidence type="ECO:0000313" key="2">
    <source>
        <dbReference type="Proteomes" id="UP000835242"/>
    </source>
</evidence>